<dbReference type="AlphaFoldDB" id="F4LPD5"/>
<evidence type="ECO:0000313" key="1">
    <source>
        <dbReference type="EMBL" id="AEE16997.1"/>
    </source>
</evidence>
<dbReference type="eggNOG" id="COG2755">
    <property type="taxonomic scope" value="Bacteria"/>
</dbReference>
<accession>F4LPD5</accession>
<dbReference type="RefSeq" id="WP_013758702.1">
    <property type="nucleotide sequence ID" value="NC_015500.1"/>
</dbReference>
<name>F4LPD5_TREBD</name>
<dbReference type="STRING" id="906968.Trebr_1574"/>
<dbReference type="Proteomes" id="UP000006546">
    <property type="component" value="Chromosome"/>
</dbReference>
<dbReference type="KEGG" id="tbe:Trebr_1574"/>
<dbReference type="GO" id="GO:0016788">
    <property type="term" value="F:hydrolase activity, acting on ester bonds"/>
    <property type="evidence" value="ECO:0007669"/>
    <property type="project" value="UniProtKB-ARBA"/>
</dbReference>
<evidence type="ECO:0000313" key="2">
    <source>
        <dbReference type="Proteomes" id="UP000006546"/>
    </source>
</evidence>
<keyword evidence="2" id="KW-1185">Reference proteome</keyword>
<reference evidence="2" key="1">
    <citation type="submission" date="2011-04" db="EMBL/GenBank/DDBJ databases">
        <title>The complete genome of Treponema brennaborense DSM 12168.</title>
        <authorList>
            <person name="Lucas S."/>
            <person name="Han J."/>
            <person name="Lapidus A."/>
            <person name="Bruce D."/>
            <person name="Goodwin L."/>
            <person name="Pitluck S."/>
            <person name="Peters L."/>
            <person name="Kyrpides N."/>
            <person name="Mavromatis K."/>
            <person name="Ivanova N."/>
            <person name="Mikhailova N."/>
            <person name="Pagani I."/>
            <person name="Teshima H."/>
            <person name="Detter J.C."/>
            <person name="Tapia R."/>
            <person name="Han C."/>
            <person name="Land M."/>
            <person name="Hauser L."/>
            <person name="Markowitz V."/>
            <person name="Cheng J.-F."/>
            <person name="Hugenholtz P."/>
            <person name="Woyke T."/>
            <person name="Wu D."/>
            <person name="Gronow S."/>
            <person name="Wellnitz S."/>
            <person name="Brambilla E."/>
            <person name="Klenk H.-P."/>
            <person name="Eisen J.A."/>
        </authorList>
    </citation>
    <scope>NUCLEOTIDE SEQUENCE [LARGE SCALE GENOMIC DNA]</scope>
    <source>
        <strain evidence="2">DSM 12168 / CIP 105900 / DD5/3</strain>
    </source>
</reference>
<dbReference type="HOGENOM" id="CLU_1467595_0_0_12"/>
<protein>
    <recommendedName>
        <fullName evidence="3">SGNH hydrolase-type esterase domain-containing protein</fullName>
    </recommendedName>
</protein>
<gene>
    <name evidence="1" type="ordered locus">Trebr_1574</name>
</gene>
<dbReference type="InterPro" id="IPR036514">
    <property type="entry name" value="SGNH_hydro_sf"/>
</dbReference>
<dbReference type="EMBL" id="CP002696">
    <property type="protein sequence ID" value="AEE16997.1"/>
    <property type="molecule type" value="Genomic_DNA"/>
</dbReference>
<organism evidence="1 2">
    <name type="scientific">Treponema brennaborense (strain DSM 12168 / CIP 105900 / DD5/3)</name>
    <dbReference type="NCBI Taxonomy" id="906968"/>
    <lineage>
        <taxon>Bacteria</taxon>
        <taxon>Pseudomonadati</taxon>
        <taxon>Spirochaetota</taxon>
        <taxon>Spirochaetia</taxon>
        <taxon>Spirochaetales</taxon>
        <taxon>Treponemataceae</taxon>
        <taxon>Treponema</taxon>
    </lineage>
</organism>
<proteinExistence type="predicted"/>
<sequence length="184" mass="20362">MCNAGSELKKYTELNSISRHGGAVFFGSDYFAELPVSELANDFNIATPVYNRSMERLSITDVEDIIETCIVALHPGKVFLNLGETDIENDTMKLEDLVGKYEWLLYTLHRACSAEIYIVSVISSHPGAAKLNAELKKLAQETGCKYIDAVSALRSEKPAVKVFNAIKHYLHPKSIDFADAMSLA</sequence>
<evidence type="ECO:0008006" key="3">
    <source>
        <dbReference type="Google" id="ProtNLM"/>
    </source>
</evidence>
<dbReference type="Gene3D" id="3.40.50.1110">
    <property type="entry name" value="SGNH hydrolase"/>
    <property type="match status" value="1"/>
</dbReference>
<dbReference type="OrthoDB" id="9790057at2"/>
<dbReference type="SUPFAM" id="SSF52266">
    <property type="entry name" value="SGNH hydrolase"/>
    <property type="match status" value="1"/>
</dbReference>